<sequence length="185" mass="20269">MANEDPFEDILNLEEQFYQEGYRQGEDDGARAGLVEGRGLGLEKGFQKFFESGKLYGRAIVWANRLPNTTKPSQQPAKPVEAADKSGTSSAQKISNETSPHPEHLPALPQNARLAKHITTLYALVESESLSTENVDEAVNDFDDRLKRAQGKTKIIEGLVGERYHANEASKGPESSGPGKAKLDM</sequence>
<evidence type="ECO:0000313" key="5">
    <source>
        <dbReference type="Proteomes" id="UP001175000"/>
    </source>
</evidence>
<dbReference type="PANTHER" id="PTHR28532:SF1">
    <property type="entry name" value="ORAL CANCER OVEREXPRESSED 1"/>
    <property type="match status" value="1"/>
</dbReference>
<dbReference type="PANTHER" id="PTHR28532">
    <property type="entry name" value="GEO13458P1"/>
    <property type="match status" value="1"/>
</dbReference>
<dbReference type="AlphaFoldDB" id="A0AA39WPR7"/>
<dbReference type="Proteomes" id="UP001175000">
    <property type="component" value="Unassembled WGS sequence"/>
</dbReference>
<gene>
    <name evidence="4" type="ORF">B0T14DRAFT_203381</name>
</gene>
<feature type="compositionally biased region" description="Polar residues" evidence="2">
    <location>
        <begin position="67"/>
        <end position="76"/>
    </location>
</feature>
<reference evidence="4" key="1">
    <citation type="submission" date="2023-06" db="EMBL/GenBank/DDBJ databases">
        <title>Genome-scale phylogeny and comparative genomics of the fungal order Sordariales.</title>
        <authorList>
            <consortium name="Lawrence Berkeley National Laboratory"/>
            <person name="Hensen N."/>
            <person name="Bonometti L."/>
            <person name="Westerberg I."/>
            <person name="Brannstrom I.O."/>
            <person name="Guillou S."/>
            <person name="Cros-Aarteil S."/>
            <person name="Calhoun S."/>
            <person name="Haridas S."/>
            <person name="Kuo A."/>
            <person name="Mondo S."/>
            <person name="Pangilinan J."/>
            <person name="Riley R."/>
            <person name="Labutti K."/>
            <person name="Andreopoulos B."/>
            <person name="Lipzen A."/>
            <person name="Chen C."/>
            <person name="Yanf M."/>
            <person name="Daum C."/>
            <person name="Ng V."/>
            <person name="Clum A."/>
            <person name="Steindorff A."/>
            <person name="Ohm R."/>
            <person name="Martin F."/>
            <person name="Silar P."/>
            <person name="Natvig D."/>
            <person name="Lalanne C."/>
            <person name="Gautier V."/>
            <person name="Ament-Velasquez S.L."/>
            <person name="Kruys A."/>
            <person name="Hutchinson M.I."/>
            <person name="Powell A.J."/>
            <person name="Barry K."/>
            <person name="Miller A.N."/>
            <person name="Grigoriev I.V."/>
            <person name="Debuchy R."/>
            <person name="Gladieux P."/>
            <person name="Thoren M.H."/>
            <person name="Johannesson H."/>
        </authorList>
    </citation>
    <scope>NUCLEOTIDE SEQUENCE</scope>
    <source>
        <strain evidence="4">CBS 606.72</strain>
    </source>
</reference>
<comment type="similarity">
    <text evidence="1">Belongs to the LTO1 family.</text>
</comment>
<evidence type="ECO:0000259" key="3">
    <source>
        <dbReference type="Pfam" id="PF09811"/>
    </source>
</evidence>
<keyword evidence="5" id="KW-1185">Reference proteome</keyword>
<accession>A0AA39WPR7</accession>
<name>A0AA39WPR7_9PEZI</name>
<feature type="region of interest" description="Disordered" evidence="2">
    <location>
        <begin position="162"/>
        <end position="185"/>
    </location>
</feature>
<feature type="region of interest" description="Disordered" evidence="2">
    <location>
        <begin position="67"/>
        <end position="111"/>
    </location>
</feature>
<organism evidence="4 5">
    <name type="scientific">Immersiella caudata</name>
    <dbReference type="NCBI Taxonomy" id="314043"/>
    <lineage>
        <taxon>Eukaryota</taxon>
        <taxon>Fungi</taxon>
        <taxon>Dikarya</taxon>
        <taxon>Ascomycota</taxon>
        <taxon>Pezizomycotina</taxon>
        <taxon>Sordariomycetes</taxon>
        <taxon>Sordariomycetidae</taxon>
        <taxon>Sordariales</taxon>
        <taxon>Lasiosphaeriaceae</taxon>
        <taxon>Immersiella</taxon>
    </lineage>
</organism>
<feature type="domain" description="Essential protein Yae1 N-terminal" evidence="3">
    <location>
        <begin position="21"/>
        <end position="59"/>
    </location>
</feature>
<dbReference type="EMBL" id="JAULSU010000004">
    <property type="protein sequence ID" value="KAK0619242.1"/>
    <property type="molecule type" value="Genomic_DNA"/>
</dbReference>
<protein>
    <recommendedName>
        <fullName evidence="3">Essential protein Yae1 N-terminal domain-containing protein</fullName>
    </recommendedName>
</protein>
<evidence type="ECO:0000313" key="4">
    <source>
        <dbReference type="EMBL" id="KAK0619242.1"/>
    </source>
</evidence>
<evidence type="ECO:0000256" key="1">
    <source>
        <dbReference type="ARBA" id="ARBA00038090"/>
    </source>
</evidence>
<proteinExistence type="inferred from homology"/>
<comment type="caution">
    <text evidence="4">The sequence shown here is derived from an EMBL/GenBank/DDBJ whole genome shotgun (WGS) entry which is preliminary data.</text>
</comment>
<feature type="compositionally biased region" description="Polar residues" evidence="2">
    <location>
        <begin position="86"/>
        <end position="99"/>
    </location>
</feature>
<dbReference type="InterPro" id="IPR052436">
    <property type="entry name" value="LTO1_adapter"/>
</dbReference>
<dbReference type="Pfam" id="PF09811">
    <property type="entry name" value="Yae1_N"/>
    <property type="match status" value="1"/>
</dbReference>
<dbReference type="InterPro" id="IPR019191">
    <property type="entry name" value="Essential_protein_Yae1_N"/>
</dbReference>
<evidence type="ECO:0000256" key="2">
    <source>
        <dbReference type="SAM" id="MobiDB-lite"/>
    </source>
</evidence>